<name>A0A9J6H1A3_HAELO</name>
<sequence>MPVKVLLRGFTPDIPEDQPVTFINDLPRSVLCVQCDNVSSTLFKDPRGHGYCYSCVGMCTTEEDGFNCSTCDRNFDPQQVREAFDILGLVYGKNSQSTK</sequence>
<comment type="caution">
    <text evidence="1">The sequence shown here is derived from an EMBL/GenBank/DDBJ whole genome shotgun (WGS) entry which is preliminary data.</text>
</comment>
<protein>
    <submittedName>
        <fullName evidence="1">Uncharacterized protein</fullName>
    </submittedName>
</protein>
<keyword evidence="2" id="KW-1185">Reference proteome</keyword>
<dbReference type="AlphaFoldDB" id="A0A9J6H1A3"/>
<evidence type="ECO:0000313" key="2">
    <source>
        <dbReference type="Proteomes" id="UP000821853"/>
    </source>
</evidence>
<gene>
    <name evidence="1" type="ORF">HPB48_014079</name>
</gene>
<accession>A0A9J6H1A3</accession>
<dbReference type="VEuPathDB" id="VectorBase:HLOH_048370"/>
<dbReference type="OrthoDB" id="6499288at2759"/>
<dbReference type="InterPro" id="IPR013083">
    <property type="entry name" value="Znf_RING/FYVE/PHD"/>
</dbReference>
<dbReference type="Proteomes" id="UP000821853">
    <property type="component" value="Chromosome 8"/>
</dbReference>
<dbReference type="SUPFAM" id="SSF57850">
    <property type="entry name" value="RING/U-box"/>
    <property type="match status" value="1"/>
</dbReference>
<proteinExistence type="predicted"/>
<organism evidence="1 2">
    <name type="scientific">Haemaphysalis longicornis</name>
    <name type="common">Bush tick</name>
    <dbReference type="NCBI Taxonomy" id="44386"/>
    <lineage>
        <taxon>Eukaryota</taxon>
        <taxon>Metazoa</taxon>
        <taxon>Ecdysozoa</taxon>
        <taxon>Arthropoda</taxon>
        <taxon>Chelicerata</taxon>
        <taxon>Arachnida</taxon>
        <taxon>Acari</taxon>
        <taxon>Parasitiformes</taxon>
        <taxon>Ixodida</taxon>
        <taxon>Ixodoidea</taxon>
        <taxon>Ixodidae</taxon>
        <taxon>Haemaphysalinae</taxon>
        <taxon>Haemaphysalis</taxon>
    </lineage>
</organism>
<evidence type="ECO:0000313" key="1">
    <source>
        <dbReference type="EMBL" id="KAH9380495.1"/>
    </source>
</evidence>
<reference evidence="1 2" key="1">
    <citation type="journal article" date="2020" name="Cell">
        <title>Large-Scale Comparative Analyses of Tick Genomes Elucidate Their Genetic Diversity and Vector Capacities.</title>
        <authorList>
            <consortium name="Tick Genome and Microbiome Consortium (TIGMIC)"/>
            <person name="Jia N."/>
            <person name="Wang J."/>
            <person name="Shi W."/>
            <person name="Du L."/>
            <person name="Sun Y."/>
            <person name="Zhan W."/>
            <person name="Jiang J.F."/>
            <person name="Wang Q."/>
            <person name="Zhang B."/>
            <person name="Ji P."/>
            <person name="Bell-Sakyi L."/>
            <person name="Cui X.M."/>
            <person name="Yuan T.T."/>
            <person name="Jiang B.G."/>
            <person name="Yang W.F."/>
            <person name="Lam T.T."/>
            <person name="Chang Q.C."/>
            <person name="Ding S.J."/>
            <person name="Wang X.J."/>
            <person name="Zhu J.G."/>
            <person name="Ruan X.D."/>
            <person name="Zhao L."/>
            <person name="Wei J.T."/>
            <person name="Ye R.Z."/>
            <person name="Que T.C."/>
            <person name="Du C.H."/>
            <person name="Zhou Y.H."/>
            <person name="Cheng J.X."/>
            <person name="Dai P.F."/>
            <person name="Guo W.B."/>
            <person name="Han X.H."/>
            <person name="Huang E.J."/>
            <person name="Li L.F."/>
            <person name="Wei W."/>
            <person name="Gao Y.C."/>
            <person name="Liu J.Z."/>
            <person name="Shao H.Z."/>
            <person name="Wang X."/>
            <person name="Wang C.C."/>
            <person name="Yang T.C."/>
            <person name="Huo Q.B."/>
            <person name="Li W."/>
            <person name="Chen H.Y."/>
            <person name="Chen S.E."/>
            <person name="Zhou L.G."/>
            <person name="Ni X.B."/>
            <person name="Tian J.H."/>
            <person name="Sheng Y."/>
            <person name="Liu T."/>
            <person name="Pan Y.S."/>
            <person name="Xia L.Y."/>
            <person name="Li J."/>
            <person name="Zhao F."/>
            <person name="Cao W.C."/>
        </authorList>
    </citation>
    <scope>NUCLEOTIDE SEQUENCE [LARGE SCALE GENOMIC DNA]</scope>
    <source>
        <strain evidence="1">HaeL-2018</strain>
    </source>
</reference>
<dbReference type="Gene3D" id="3.30.40.10">
    <property type="entry name" value="Zinc/RING finger domain, C3HC4 (zinc finger)"/>
    <property type="match status" value="1"/>
</dbReference>
<dbReference type="EMBL" id="JABSTR010000010">
    <property type="protein sequence ID" value="KAH9380495.1"/>
    <property type="molecule type" value="Genomic_DNA"/>
</dbReference>